<dbReference type="InterPro" id="IPR001680">
    <property type="entry name" value="WD40_rpt"/>
</dbReference>
<feature type="region of interest" description="Disordered" evidence="10">
    <location>
        <begin position="1"/>
        <end position="25"/>
    </location>
</feature>
<dbReference type="GO" id="GO:0006281">
    <property type="term" value="P:DNA repair"/>
    <property type="evidence" value="ECO:0007669"/>
    <property type="project" value="UniProtKB-KW"/>
</dbReference>
<dbReference type="Pfam" id="PF13867">
    <property type="entry name" value="SAP30_Sin3_bdg"/>
    <property type="match status" value="1"/>
</dbReference>
<dbReference type="PANTHER" id="PTHR15271:SF4">
    <property type="entry name" value="CHROMATIN ASSEMBLY FACTOR 1 SUBUNIT B"/>
    <property type="match status" value="1"/>
</dbReference>
<dbReference type="PROSITE" id="PS50082">
    <property type="entry name" value="WD_REPEATS_2"/>
    <property type="match status" value="3"/>
</dbReference>
<feature type="repeat" description="WD" evidence="9">
    <location>
        <begin position="318"/>
        <end position="359"/>
    </location>
</feature>
<dbReference type="InterPro" id="IPR015943">
    <property type="entry name" value="WD40/YVTN_repeat-like_dom_sf"/>
</dbReference>
<dbReference type="EMBL" id="CP076753">
    <property type="protein sequence ID" value="QWW25204.1"/>
    <property type="molecule type" value="Genomic_DNA"/>
</dbReference>
<dbReference type="InterPro" id="IPR055410">
    <property type="entry name" value="Beta-prop_CAF1B_HIR1"/>
</dbReference>
<feature type="compositionally biased region" description="Polar residues" evidence="10">
    <location>
        <begin position="407"/>
        <end position="419"/>
    </location>
</feature>
<feature type="region of interest" description="Disordered" evidence="10">
    <location>
        <begin position="407"/>
        <end position="430"/>
    </location>
</feature>
<dbReference type="SUPFAM" id="SSF50978">
    <property type="entry name" value="WD40 repeat-like"/>
    <property type="match status" value="1"/>
</dbReference>
<keyword evidence="5" id="KW-0227">DNA damage</keyword>
<dbReference type="Gene3D" id="2.130.10.10">
    <property type="entry name" value="YVTN repeat-like/Quinoprotein amine dehydrogenase"/>
    <property type="match status" value="2"/>
</dbReference>
<evidence type="ECO:0000256" key="3">
    <source>
        <dbReference type="ARBA" id="ARBA00022574"/>
    </source>
</evidence>
<dbReference type="GO" id="GO:0005634">
    <property type="term" value="C:nucleus"/>
    <property type="evidence" value="ECO:0007669"/>
    <property type="project" value="UniProtKB-SubCell"/>
</dbReference>
<comment type="similarity">
    <text evidence="2">Belongs to the WD repeat HIR1 family.</text>
</comment>
<evidence type="ECO:0000256" key="2">
    <source>
        <dbReference type="ARBA" id="ARBA00007306"/>
    </source>
</evidence>
<evidence type="ECO:0000256" key="5">
    <source>
        <dbReference type="ARBA" id="ARBA00022763"/>
    </source>
</evidence>
<evidence type="ECO:0000259" key="11">
    <source>
        <dbReference type="Pfam" id="PF13867"/>
    </source>
</evidence>
<evidence type="ECO:0000256" key="4">
    <source>
        <dbReference type="ARBA" id="ARBA00022737"/>
    </source>
</evidence>
<feature type="repeat" description="WD" evidence="9">
    <location>
        <begin position="276"/>
        <end position="317"/>
    </location>
</feature>
<keyword evidence="4" id="KW-0677">Repeat</keyword>
<keyword evidence="3 9" id="KW-0853">WD repeat</keyword>
<organism evidence="13">
    <name type="scientific">Candidozyma auris</name>
    <name type="common">Yeast</name>
    <name type="synonym">Candida auris</name>
    <dbReference type="NCBI Taxonomy" id="498019"/>
    <lineage>
        <taxon>Eukaryota</taxon>
        <taxon>Fungi</taxon>
        <taxon>Dikarya</taxon>
        <taxon>Ascomycota</taxon>
        <taxon>Saccharomycotina</taxon>
        <taxon>Pichiomycetes</taxon>
        <taxon>Metschnikowiaceae</taxon>
        <taxon>Candidozyma</taxon>
    </lineage>
</organism>
<evidence type="ECO:0000256" key="10">
    <source>
        <dbReference type="SAM" id="MobiDB-lite"/>
    </source>
</evidence>
<evidence type="ECO:0000259" key="12">
    <source>
        <dbReference type="Pfam" id="PF24105"/>
    </source>
</evidence>
<keyword evidence="8" id="KW-0539">Nucleus</keyword>
<dbReference type="Gene3D" id="6.10.160.20">
    <property type="match status" value="1"/>
</dbReference>
<sequence length="608" mass="67818">MPPRTQIKEINSDADSKMLPTSRSANKARNAVAIAAQQEILSKHIHSNGPNDKPKIDALDFTTLNVSSLNKYNRKYALNLPAIRTLNEDILLSALGKKTYSSKRSTQEHKISKPEIASHCQKHFMASPCRENEIISNFLYKVKNEDKEFKLTNMDSAPITVHWHEGNQPVYSADFQNPSDGFARLATGGGDNNVRIWRMDIDDRECDALKTSIHYLSTLRKHTQAVNAVRFDPSGYMLASASDDGLLIVWGLSDEIVQDFGVQDDDMKETWKVRKIFHTHSEIYDIAWSPDSNYIAAGSMDNAVRVFNIKTEKKDLEFLDHGHCVQGVAWDPLNKYFATQSADRSLHIYQLKHHELNSTTRLQVGDIQGCLELNICRSDFSRVTDHHSAISPNSGCLLGMNADASNDSVNSTTSVQSPAPSLKAESRTASHNGSSKRTFYLYHSEALQSFFRRLTFSPDGSLLLTVSGLYRKDNKNDEEDVSDALVNTVYIYTRAGFSQSPVCSLSGFTKPTVAIKFSPIIYELDKECSRSIFDLPHKMLFAVATLDTVIVYTTQRIEPLGISKNLHYSTITDLAWSSDGKSIIVSSADGFCSVIRVDHSLLGTPLAT</sequence>
<name>A0A8F2W3T0_CANAR</name>
<dbReference type="InterPro" id="IPR025718">
    <property type="entry name" value="SAP30_Sin3-bd"/>
</dbReference>
<protein>
    <recommendedName>
        <fullName evidence="14">Anaphase-promoting complex subunit 4 WD40 domain-containing protein</fullName>
    </recommendedName>
</protein>
<dbReference type="Pfam" id="PF24105">
    <property type="entry name" value="Beta-prop_CAF1B_HIR1"/>
    <property type="match status" value="2"/>
</dbReference>
<proteinExistence type="inferred from homology"/>
<keyword evidence="7" id="KW-0234">DNA repair</keyword>
<reference evidence="13" key="1">
    <citation type="submission" date="2021-06" db="EMBL/GenBank/DDBJ databases">
        <title>Candida auris outbreak in lebanese hospital.</title>
        <authorList>
            <person name="Finianos M."/>
        </authorList>
    </citation>
    <scope>NUCLEOTIDE SEQUENCE</scope>
    <source>
        <strain evidence="13">CA7LBN</strain>
    </source>
</reference>
<accession>A0A8F2W3T0</accession>
<feature type="repeat" description="WD" evidence="9">
    <location>
        <begin position="219"/>
        <end position="253"/>
    </location>
</feature>
<evidence type="ECO:0000256" key="8">
    <source>
        <dbReference type="ARBA" id="ARBA00023242"/>
    </source>
</evidence>
<gene>
    <name evidence="13" type="ORF">CA7LBN_004086</name>
</gene>
<evidence type="ECO:0000256" key="6">
    <source>
        <dbReference type="ARBA" id="ARBA00022853"/>
    </source>
</evidence>
<dbReference type="Proteomes" id="UP000825438">
    <property type="component" value="Chromosome V"/>
</dbReference>
<dbReference type="GO" id="GO:0006334">
    <property type="term" value="P:nucleosome assembly"/>
    <property type="evidence" value="ECO:0007669"/>
    <property type="project" value="TreeGrafter"/>
</dbReference>
<dbReference type="InterPro" id="IPR045145">
    <property type="entry name" value="PTHR15271"/>
</dbReference>
<evidence type="ECO:0000256" key="9">
    <source>
        <dbReference type="PROSITE-ProRule" id="PRU00221"/>
    </source>
</evidence>
<evidence type="ECO:0000313" key="13">
    <source>
        <dbReference type="EMBL" id="QWW25204.1"/>
    </source>
</evidence>
<feature type="compositionally biased region" description="Basic and acidic residues" evidence="10">
    <location>
        <begin position="1"/>
        <end position="16"/>
    </location>
</feature>
<dbReference type="PROSITE" id="PS50294">
    <property type="entry name" value="WD_REPEATS_REGION"/>
    <property type="match status" value="1"/>
</dbReference>
<evidence type="ECO:0000256" key="7">
    <source>
        <dbReference type="ARBA" id="ARBA00023204"/>
    </source>
</evidence>
<comment type="subcellular location">
    <subcellularLocation>
        <location evidence="1">Nucleus</location>
    </subcellularLocation>
</comment>
<dbReference type="GO" id="GO:0006335">
    <property type="term" value="P:DNA replication-dependent chromatin assembly"/>
    <property type="evidence" value="ECO:0007669"/>
    <property type="project" value="InterPro"/>
</dbReference>
<evidence type="ECO:0000256" key="1">
    <source>
        <dbReference type="ARBA" id="ARBA00004123"/>
    </source>
</evidence>
<evidence type="ECO:0008006" key="14">
    <source>
        <dbReference type="Google" id="ProtNLM"/>
    </source>
</evidence>
<dbReference type="AlphaFoldDB" id="A0A8F2W3T0"/>
<dbReference type="InterPro" id="IPR038291">
    <property type="entry name" value="SAP30_C_sf"/>
</dbReference>
<feature type="domain" description="CAF1B/HIR1 beta-propeller" evidence="12">
    <location>
        <begin position="161"/>
        <end position="358"/>
    </location>
</feature>
<feature type="domain" description="Histone deacetylase complex subunit SAP30 Sin3 binding" evidence="11">
    <location>
        <begin position="108"/>
        <end position="143"/>
    </location>
</feature>
<keyword evidence="6" id="KW-0156">Chromatin regulator</keyword>
<feature type="domain" description="CAF1B/HIR1 beta-propeller" evidence="12">
    <location>
        <begin position="414"/>
        <end position="599"/>
    </location>
</feature>
<dbReference type="PANTHER" id="PTHR15271">
    <property type="entry name" value="CHROMATIN ASSEMBLY FACTOR 1 SUBUNIT B"/>
    <property type="match status" value="1"/>
</dbReference>
<dbReference type="GO" id="GO:0033186">
    <property type="term" value="C:CAF-1 complex"/>
    <property type="evidence" value="ECO:0007669"/>
    <property type="project" value="TreeGrafter"/>
</dbReference>
<dbReference type="SMART" id="SM00320">
    <property type="entry name" value="WD40"/>
    <property type="match status" value="6"/>
</dbReference>
<dbReference type="InterPro" id="IPR036322">
    <property type="entry name" value="WD40_repeat_dom_sf"/>
</dbReference>